<name>A0A1U7JM86_9HYPH</name>
<dbReference type="SMART" id="SM00530">
    <property type="entry name" value="HTH_XRE"/>
    <property type="match status" value="1"/>
</dbReference>
<dbReference type="GO" id="GO:0005829">
    <property type="term" value="C:cytosol"/>
    <property type="evidence" value="ECO:0007669"/>
    <property type="project" value="TreeGrafter"/>
</dbReference>
<dbReference type="EMBL" id="LVVZ01000003">
    <property type="protein sequence ID" value="OKL45798.1"/>
    <property type="molecule type" value="Genomic_DNA"/>
</dbReference>
<evidence type="ECO:0000313" key="4">
    <source>
        <dbReference type="Proteomes" id="UP000185783"/>
    </source>
</evidence>
<proteinExistence type="predicted"/>
<dbReference type="SUPFAM" id="SSF47413">
    <property type="entry name" value="lambda repressor-like DNA-binding domains"/>
    <property type="match status" value="1"/>
</dbReference>
<dbReference type="STRING" id="197461.A3843_01345"/>
<dbReference type="Proteomes" id="UP000185783">
    <property type="component" value="Unassembled WGS sequence"/>
</dbReference>
<dbReference type="Gene3D" id="2.60.120.10">
    <property type="entry name" value="Jelly Rolls"/>
    <property type="match status" value="1"/>
</dbReference>
<dbReference type="PROSITE" id="PS50943">
    <property type="entry name" value="HTH_CROC1"/>
    <property type="match status" value="1"/>
</dbReference>
<dbReference type="Gene3D" id="1.10.260.40">
    <property type="entry name" value="lambda repressor-like DNA-binding domains"/>
    <property type="match status" value="1"/>
</dbReference>
<evidence type="ECO:0000313" key="3">
    <source>
        <dbReference type="EMBL" id="OKL45798.1"/>
    </source>
</evidence>
<dbReference type="AlphaFoldDB" id="A0A1U7JM86"/>
<protein>
    <submittedName>
        <fullName evidence="3">DNA-binding protein</fullName>
    </submittedName>
</protein>
<dbReference type="PANTHER" id="PTHR46797:SF1">
    <property type="entry name" value="METHYLPHOSPHONATE SYNTHASE"/>
    <property type="match status" value="1"/>
</dbReference>
<dbReference type="GO" id="GO:0003677">
    <property type="term" value="F:DNA binding"/>
    <property type="evidence" value="ECO:0007669"/>
    <property type="project" value="UniProtKB-KW"/>
</dbReference>
<evidence type="ECO:0000259" key="2">
    <source>
        <dbReference type="PROSITE" id="PS50943"/>
    </source>
</evidence>
<dbReference type="SUPFAM" id="SSF51182">
    <property type="entry name" value="RmlC-like cupins"/>
    <property type="match status" value="1"/>
</dbReference>
<gene>
    <name evidence="3" type="ORF">A3843_01345</name>
</gene>
<comment type="caution">
    <text evidence="3">The sequence shown here is derived from an EMBL/GenBank/DDBJ whole genome shotgun (WGS) entry which is preliminary data.</text>
</comment>
<reference evidence="3 4" key="1">
    <citation type="submission" date="2016-03" db="EMBL/GenBank/DDBJ databases">
        <title>Genome sequence of Nesiotobacter sp. nov., a moderately halophilic alphaproteobacterium isolated from the Yellow Sea, China.</title>
        <authorList>
            <person name="Zhang G."/>
            <person name="Zhang R."/>
        </authorList>
    </citation>
    <scope>NUCLEOTIDE SEQUENCE [LARGE SCALE GENOMIC DNA]</scope>
    <source>
        <strain evidence="3 4">WB1-6</strain>
    </source>
</reference>
<organism evidence="3 4">
    <name type="scientific">Pseudovibrio exalbescens</name>
    <dbReference type="NCBI Taxonomy" id="197461"/>
    <lineage>
        <taxon>Bacteria</taxon>
        <taxon>Pseudomonadati</taxon>
        <taxon>Pseudomonadota</taxon>
        <taxon>Alphaproteobacteria</taxon>
        <taxon>Hyphomicrobiales</taxon>
        <taxon>Stappiaceae</taxon>
        <taxon>Pseudovibrio</taxon>
    </lineage>
</organism>
<evidence type="ECO:0000256" key="1">
    <source>
        <dbReference type="ARBA" id="ARBA00023125"/>
    </source>
</evidence>
<dbReference type="PANTHER" id="PTHR46797">
    <property type="entry name" value="HTH-TYPE TRANSCRIPTIONAL REGULATOR"/>
    <property type="match status" value="1"/>
</dbReference>
<dbReference type="GO" id="GO:0003700">
    <property type="term" value="F:DNA-binding transcription factor activity"/>
    <property type="evidence" value="ECO:0007669"/>
    <property type="project" value="TreeGrafter"/>
</dbReference>
<keyword evidence="4" id="KW-1185">Reference proteome</keyword>
<dbReference type="CDD" id="cd02209">
    <property type="entry name" value="cupin_XRE_C"/>
    <property type="match status" value="1"/>
</dbReference>
<accession>A0A1U7JM86</accession>
<feature type="domain" description="HTH cro/C1-type" evidence="2">
    <location>
        <begin position="17"/>
        <end position="71"/>
    </location>
</feature>
<sequence>MSESAKKAMTAAIAAAITRERTKAGLSLSALAAKAGLSKSTLSQLEAGGGNPSVETLWAIATALGIPFSFLFEAPPARTTLIRAGEGKRIDAESSAFQAVLLASCTPQTRHDIYQVALSAGKPQCNKAHPRGTLEHLIVMEGEVRAGPKGAEEVLQQGDYYAFPGDEPHLYEALSPHARIMLVMESG</sequence>
<dbReference type="Pfam" id="PF01381">
    <property type="entry name" value="HTH_3"/>
    <property type="match status" value="1"/>
</dbReference>
<dbReference type="InterPro" id="IPR010982">
    <property type="entry name" value="Lambda_DNA-bd_dom_sf"/>
</dbReference>
<dbReference type="InterPro" id="IPR050807">
    <property type="entry name" value="TransReg_Diox_bact_type"/>
</dbReference>
<dbReference type="CDD" id="cd00093">
    <property type="entry name" value="HTH_XRE"/>
    <property type="match status" value="1"/>
</dbReference>
<dbReference type="RefSeq" id="WP_036489741.1">
    <property type="nucleotide sequence ID" value="NZ_LVVZ01000003.1"/>
</dbReference>
<dbReference type="InterPro" id="IPR011051">
    <property type="entry name" value="RmlC_Cupin_sf"/>
</dbReference>
<dbReference type="InterPro" id="IPR001387">
    <property type="entry name" value="Cro/C1-type_HTH"/>
</dbReference>
<dbReference type="InterPro" id="IPR014710">
    <property type="entry name" value="RmlC-like_jellyroll"/>
</dbReference>
<keyword evidence="1 3" id="KW-0238">DNA-binding</keyword>